<dbReference type="EMBL" id="GBRH01210585">
    <property type="protein sequence ID" value="JAD87310.1"/>
    <property type="molecule type" value="Transcribed_RNA"/>
</dbReference>
<protein>
    <submittedName>
        <fullName evidence="1">Uncharacterized protein</fullName>
    </submittedName>
</protein>
<accession>A0A0A9DNS5</accession>
<reference evidence="1" key="2">
    <citation type="journal article" date="2015" name="Data Brief">
        <title>Shoot transcriptome of the giant reed, Arundo donax.</title>
        <authorList>
            <person name="Barrero R.A."/>
            <person name="Guerrero F.D."/>
            <person name="Moolhuijzen P."/>
            <person name="Goolsby J.A."/>
            <person name="Tidwell J."/>
            <person name="Bellgard S.E."/>
            <person name="Bellgard M.I."/>
        </authorList>
    </citation>
    <scope>NUCLEOTIDE SEQUENCE</scope>
    <source>
        <tissue evidence="1">Shoot tissue taken approximately 20 cm above the soil surface</tissue>
    </source>
</reference>
<sequence>MCMILSRRLVFCSIHKKYLLTSVVPMFFLLSQKFLIPML</sequence>
<proteinExistence type="predicted"/>
<evidence type="ECO:0000313" key="1">
    <source>
        <dbReference type="EMBL" id="JAD87310.1"/>
    </source>
</evidence>
<organism evidence="1">
    <name type="scientific">Arundo donax</name>
    <name type="common">Giant reed</name>
    <name type="synonym">Donax arundinaceus</name>
    <dbReference type="NCBI Taxonomy" id="35708"/>
    <lineage>
        <taxon>Eukaryota</taxon>
        <taxon>Viridiplantae</taxon>
        <taxon>Streptophyta</taxon>
        <taxon>Embryophyta</taxon>
        <taxon>Tracheophyta</taxon>
        <taxon>Spermatophyta</taxon>
        <taxon>Magnoliopsida</taxon>
        <taxon>Liliopsida</taxon>
        <taxon>Poales</taxon>
        <taxon>Poaceae</taxon>
        <taxon>PACMAD clade</taxon>
        <taxon>Arundinoideae</taxon>
        <taxon>Arundineae</taxon>
        <taxon>Arundo</taxon>
    </lineage>
</organism>
<reference evidence="1" key="1">
    <citation type="submission" date="2014-09" db="EMBL/GenBank/DDBJ databases">
        <authorList>
            <person name="Magalhaes I.L.F."/>
            <person name="Oliveira U."/>
            <person name="Santos F.R."/>
            <person name="Vidigal T.H.D.A."/>
            <person name="Brescovit A.D."/>
            <person name="Santos A.J."/>
        </authorList>
    </citation>
    <scope>NUCLEOTIDE SEQUENCE</scope>
    <source>
        <tissue evidence="1">Shoot tissue taken approximately 20 cm above the soil surface</tissue>
    </source>
</reference>
<name>A0A0A9DNS5_ARUDO</name>
<dbReference type="AlphaFoldDB" id="A0A0A9DNS5"/>